<name>A0A8H6F4R7_CANAX</name>
<dbReference type="AlphaFoldDB" id="A0A8H6F4R7"/>
<protein>
    <submittedName>
        <fullName evidence="1">Uncharacterized protein</fullName>
    </submittedName>
</protein>
<evidence type="ECO:0000313" key="1">
    <source>
        <dbReference type="EMBL" id="KAF6069147.1"/>
    </source>
</evidence>
<gene>
    <name evidence="1" type="ORF">FOB64_003495</name>
</gene>
<dbReference type="EMBL" id="JABWAD010000046">
    <property type="protein sequence ID" value="KAF6069147.1"/>
    <property type="molecule type" value="Genomic_DNA"/>
</dbReference>
<accession>A0A8H6F4R7</accession>
<evidence type="ECO:0000313" key="2">
    <source>
        <dbReference type="Proteomes" id="UP000536275"/>
    </source>
</evidence>
<reference evidence="1 2" key="1">
    <citation type="submission" date="2020-03" db="EMBL/GenBank/DDBJ databases">
        <title>FDA dAtabase for Regulatory Grade micrObial Sequences (FDA-ARGOS): Supporting development and validation of Infectious Disease Dx tests.</title>
        <authorList>
            <person name="Campos J."/>
            <person name="Goldberg B."/>
            <person name="Tallon L."/>
            <person name="Sadzewicz L."/>
            <person name="Vavikolanu K."/>
            <person name="Mehta A."/>
            <person name="Aluvathingal J."/>
            <person name="Nadendla S."/>
            <person name="Nandy P."/>
            <person name="Geyer C."/>
            <person name="Yan Y."/>
            <person name="Sichtig H."/>
        </authorList>
    </citation>
    <scope>NUCLEOTIDE SEQUENCE [LARGE SCALE GENOMIC DNA]</scope>
    <source>
        <strain evidence="1 2">FDAARGOS_656</strain>
    </source>
</reference>
<proteinExistence type="predicted"/>
<sequence>MPDKFTQISASLKILKLLVSELQFQCQQPNAEEYLPAQEDDNDDGWEDMDDIGVPNFEKLKSYINDDEKHEADEGLKNLLTQFFRECTAKNLGDFQRYYEELSDDEKKVITENLIF</sequence>
<comment type="caution">
    <text evidence="1">The sequence shown here is derived from an EMBL/GenBank/DDBJ whole genome shotgun (WGS) entry which is preliminary data.</text>
</comment>
<dbReference type="Proteomes" id="UP000536275">
    <property type="component" value="Unassembled WGS sequence"/>
</dbReference>
<organism evidence="1 2">
    <name type="scientific">Candida albicans</name>
    <name type="common">Yeast</name>
    <dbReference type="NCBI Taxonomy" id="5476"/>
    <lineage>
        <taxon>Eukaryota</taxon>
        <taxon>Fungi</taxon>
        <taxon>Dikarya</taxon>
        <taxon>Ascomycota</taxon>
        <taxon>Saccharomycotina</taxon>
        <taxon>Pichiomycetes</taxon>
        <taxon>Debaryomycetaceae</taxon>
        <taxon>Candida/Lodderomyces clade</taxon>
        <taxon>Candida</taxon>
    </lineage>
</organism>